<dbReference type="AlphaFoldDB" id="A0A9D4KSJ2"/>
<comment type="pathway">
    <text evidence="2">Protein modification; protein sumoylation.</text>
</comment>
<comment type="caution">
    <text evidence="10">The sequence shown here is derived from an EMBL/GenBank/DDBJ whole genome shotgun (WGS) entry which is preliminary data.</text>
</comment>
<evidence type="ECO:0000256" key="6">
    <source>
        <dbReference type="ARBA" id="ARBA00026003"/>
    </source>
</evidence>
<dbReference type="Proteomes" id="UP000828390">
    <property type="component" value="Unassembled WGS sequence"/>
</dbReference>
<evidence type="ECO:0000313" key="11">
    <source>
        <dbReference type="Proteomes" id="UP000828390"/>
    </source>
</evidence>
<dbReference type="GO" id="GO:0016925">
    <property type="term" value="P:protein sumoylation"/>
    <property type="evidence" value="ECO:0007669"/>
    <property type="project" value="TreeGrafter"/>
</dbReference>
<keyword evidence="4" id="KW-0833">Ubl conjugation pathway</keyword>
<accession>A0A9D4KSJ2</accession>
<name>A0A9D4KSJ2_DREPO</name>
<dbReference type="SUPFAM" id="SSF69572">
    <property type="entry name" value="Activating enzymes of the ubiquitin-like proteins"/>
    <property type="match status" value="1"/>
</dbReference>
<evidence type="ECO:0000256" key="8">
    <source>
        <dbReference type="ARBA" id="ARBA00044354"/>
    </source>
</evidence>
<dbReference type="InterPro" id="IPR045886">
    <property type="entry name" value="ThiF/MoeB/HesA"/>
</dbReference>
<protein>
    <recommendedName>
        <fullName evidence="7">SUMO-activating enzyme subunit 1</fullName>
    </recommendedName>
    <alternativeName>
        <fullName evidence="8">Ubiquitin-like 1-activating enzyme E1A</fullName>
    </alternativeName>
</protein>
<comment type="subunit">
    <text evidence="6">Heterodimer of SAE1 and UBA2/SAE2. The heterodimer corresponds to the two domains that are encoded on a single polypeptide chain in ubiquitin-activating enzyme E1. Interacts with UBE2I.</text>
</comment>
<evidence type="ECO:0000313" key="10">
    <source>
        <dbReference type="EMBL" id="KAH3844301.1"/>
    </source>
</evidence>
<organism evidence="10 11">
    <name type="scientific">Dreissena polymorpha</name>
    <name type="common">Zebra mussel</name>
    <name type="synonym">Mytilus polymorpha</name>
    <dbReference type="NCBI Taxonomy" id="45954"/>
    <lineage>
        <taxon>Eukaryota</taxon>
        <taxon>Metazoa</taxon>
        <taxon>Spiralia</taxon>
        <taxon>Lophotrochozoa</taxon>
        <taxon>Mollusca</taxon>
        <taxon>Bivalvia</taxon>
        <taxon>Autobranchia</taxon>
        <taxon>Heteroconchia</taxon>
        <taxon>Euheterodonta</taxon>
        <taxon>Imparidentia</taxon>
        <taxon>Neoheterodontei</taxon>
        <taxon>Myida</taxon>
        <taxon>Dreissenoidea</taxon>
        <taxon>Dreissenidae</taxon>
        <taxon>Dreissena</taxon>
    </lineage>
</organism>
<comment type="subcellular location">
    <subcellularLocation>
        <location evidence="1">Nucleus</location>
    </subcellularLocation>
</comment>
<proteinExistence type="inferred from homology"/>
<evidence type="ECO:0000259" key="9">
    <source>
        <dbReference type="Pfam" id="PF00899"/>
    </source>
</evidence>
<dbReference type="Pfam" id="PF00899">
    <property type="entry name" value="ThiF"/>
    <property type="match status" value="1"/>
</dbReference>
<dbReference type="PANTHER" id="PTHR10953:SF162">
    <property type="entry name" value="SUMO-ACTIVATING ENZYME SUBUNIT 1"/>
    <property type="match status" value="1"/>
</dbReference>
<dbReference type="OrthoDB" id="412647at2759"/>
<gene>
    <name evidence="10" type="ORF">DPMN_086558</name>
</gene>
<reference evidence="10" key="1">
    <citation type="journal article" date="2019" name="bioRxiv">
        <title>The Genome of the Zebra Mussel, Dreissena polymorpha: A Resource for Invasive Species Research.</title>
        <authorList>
            <person name="McCartney M.A."/>
            <person name="Auch B."/>
            <person name="Kono T."/>
            <person name="Mallez S."/>
            <person name="Zhang Y."/>
            <person name="Obille A."/>
            <person name="Becker A."/>
            <person name="Abrahante J.E."/>
            <person name="Garbe J."/>
            <person name="Badalamenti J.P."/>
            <person name="Herman A."/>
            <person name="Mangelson H."/>
            <person name="Liachko I."/>
            <person name="Sullivan S."/>
            <person name="Sone E.D."/>
            <person name="Koren S."/>
            <person name="Silverstein K.A.T."/>
            <person name="Beckman K.B."/>
            <person name="Gohl D.M."/>
        </authorList>
    </citation>
    <scope>NUCLEOTIDE SEQUENCE</scope>
    <source>
        <strain evidence="10">Duluth1</strain>
        <tissue evidence="10">Whole animal</tissue>
    </source>
</reference>
<dbReference type="GO" id="GO:0031510">
    <property type="term" value="C:SUMO activating enzyme complex"/>
    <property type="evidence" value="ECO:0007669"/>
    <property type="project" value="TreeGrafter"/>
</dbReference>
<evidence type="ECO:0000256" key="1">
    <source>
        <dbReference type="ARBA" id="ARBA00004123"/>
    </source>
</evidence>
<sequence>MVEKAIITEDEAALYDRQIRLWGLDAQRRLRAAKVLLVGVRGLGAEVTKNIVLAGIKSITLLDHALVTKEDSTSNFLVARDDIGKNRAEAARSRTQLLNPMVEVSADTEHVEEKPEVYFTNFDVVCVLCCKPSEQMRINQICADNNIKFFSGDVFGYYGYMFSDLGFHEYAEEIHKPVIKANTAGDGEPAQKKAKTEEQEIVVVKNSVEFRRLKDALDVDWSSPENAKKLKRTPATYFIVQVLNHFLETKGRRPCVDSVERDKQQLLTCKEEVLKQCGLKPDFMDDEFTSKCFAELSPVCAVVGGILGQEIIKAVSQKDTPHNNFFFYNGVEGSGLVDKIGS</sequence>
<dbReference type="FunFam" id="3.40.50.720:FF:000744">
    <property type="entry name" value="Smt3 activating enzyme 1"/>
    <property type="match status" value="1"/>
</dbReference>
<comment type="similarity">
    <text evidence="3">Belongs to the ubiquitin-activating E1 family.</text>
</comment>
<dbReference type="CDD" id="cd01492">
    <property type="entry name" value="Aos1_SUMO"/>
    <property type="match status" value="1"/>
</dbReference>
<evidence type="ECO:0000256" key="7">
    <source>
        <dbReference type="ARBA" id="ARBA00044187"/>
    </source>
</evidence>
<dbReference type="InterPro" id="IPR000011">
    <property type="entry name" value="UBQ/SUMO-activ_enz_E1-like"/>
</dbReference>
<dbReference type="GO" id="GO:0019948">
    <property type="term" value="F:SUMO activating enzyme activity"/>
    <property type="evidence" value="ECO:0007669"/>
    <property type="project" value="TreeGrafter"/>
</dbReference>
<keyword evidence="5" id="KW-0539">Nucleus</keyword>
<dbReference type="PRINTS" id="PR01849">
    <property type="entry name" value="UBIQUITINACT"/>
</dbReference>
<dbReference type="EMBL" id="JAIWYP010000003">
    <property type="protein sequence ID" value="KAH3844301.1"/>
    <property type="molecule type" value="Genomic_DNA"/>
</dbReference>
<dbReference type="InterPro" id="IPR035985">
    <property type="entry name" value="Ubiquitin-activating_enz"/>
</dbReference>
<dbReference type="PANTHER" id="PTHR10953">
    <property type="entry name" value="UBIQUITIN-ACTIVATING ENZYME E1"/>
    <property type="match status" value="1"/>
</dbReference>
<evidence type="ECO:0000256" key="5">
    <source>
        <dbReference type="ARBA" id="ARBA00023242"/>
    </source>
</evidence>
<dbReference type="InterPro" id="IPR000594">
    <property type="entry name" value="ThiF_NAD_FAD-bd"/>
</dbReference>
<evidence type="ECO:0000256" key="4">
    <source>
        <dbReference type="ARBA" id="ARBA00022786"/>
    </source>
</evidence>
<feature type="domain" description="THIF-type NAD/FAD binding fold" evidence="9">
    <location>
        <begin position="15"/>
        <end position="333"/>
    </location>
</feature>
<evidence type="ECO:0000256" key="3">
    <source>
        <dbReference type="ARBA" id="ARBA00005673"/>
    </source>
</evidence>
<dbReference type="Gene3D" id="3.40.50.720">
    <property type="entry name" value="NAD(P)-binding Rossmann-like Domain"/>
    <property type="match status" value="1"/>
</dbReference>
<dbReference type="GO" id="GO:0005737">
    <property type="term" value="C:cytoplasm"/>
    <property type="evidence" value="ECO:0007669"/>
    <property type="project" value="TreeGrafter"/>
</dbReference>
<keyword evidence="11" id="KW-1185">Reference proteome</keyword>
<evidence type="ECO:0000256" key="2">
    <source>
        <dbReference type="ARBA" id="ARBA00004718"/>
    </source>
</evidence>
<reference evidence="10" key="2">
    <citation type="submission" date="2020-11" db="EMBL/GenBank/DDBJ databases">
        <authorList>
            <person name="McCartney M.A."/>
            <person name="Auch B."/>
            <person name="Kono T."/>
            <person name="Mallez S."/>
            <person name="Becker A."/>
            <person name="Gohl D.M."/>
            <person name="Silverstein K.A.T."/>
            <person name="Koren S."/>
            <person name="Bechman K.B."/>
            <person name="Herman A."/>
            <person name="Abrahante J.E."/>
            <person name="Garbe J."/>
        </authorList>
    </citation>
    <scope>NUCLEOTIDE SEQUENCE</scope>
    <source>
        <strain evidence="10">Duluth1</strain>
        <tissue evidence="10">Whole animal</tissue>
    </source>
</reference>